<evidence type="ECO:0000313" key="2">
    <source>
        <dbReference type="Proteomes" id="UP000006728"/>
    </source>
</evidence>
<evidence type="ECO:0000313" key="1">
    <source>
        <dbReference type="EMBL" id="CAM06085.1"/>
    </source>
</evidence>
<dbReference type="AlphaFoldDB" id="A4FPW0"/>
<organism evidence="1 2">
    <name type="scientific">Saccharopolyspora erythraea (strain ATCC 11635 / DSM 40517 / JCM 4748 / NBRC 13426 / NCIMB 8594 / NRRL 2338)</name>
    <dbReference type="NCBI Taxonomy" id="405948"/>
    <lineage>
        <taxon>Bacteria</taxon>
        <taxon>Bacillati</taxon>
        <taxon>Actinomycetota</taxon>
        <taxon>Actinomycetes</taxon>
        <taxon>Pseudonocardiales</taxon>
        <taxon>Pseudonocardiaceae</taxon>
        <taxon>Saccharopolyspora</taxon>
    </lineage>
</organism>
<protein>
    <submittedName>
        <fullName evidence="1">Uncharacterized protein</fullName>
    </submittedName>
</protein>
<dbReference type="Proteomes" id="UP000006728">
    <property type="component" value="Chromosome"/>
</dbReference>
<dbReference type="KEGG" id="sen:SACE_6922"/>
<accession>A4FPW0</accession>
<sequence length="63" mass="7134">MTVLVPVVEGVTALYGETLDFARSALMKVKEELGNTSAEYEQREQRMVEMLRAIEADLDKMKV</sequence>
<proteinExistence type="predicted"/>
<dbReference type="EMBL" id="AM420293">
    <property type="protein sequence ID" value="CAM06085.1"/>
    <property type="molecule type" value="Genomic_DNA"/>
</dbReference>
<dbReference type="HOGENOM" id="CLU_2883217_0_0_11"/>
<reference evidence="1 2" key="1">
    <citation type="journal article" date="2007" name="Nat. Biotechnol.">
        <title>Complete genome sequence of the erythromycin-producing bacterium Saccharopolyspora erythraea NRRL23338.</title>
        <authorList>
            <person name="Oliynyk M."/>
            <person name="Samborskyy M."/>
            <person name="Lester J.B."/>
            <person name="Mironenko T."/>
            <person name="Scott N."/>
            <person name="Dickens S."/>
            <person name="Haydock S.F."/>
            <person name="Leadlay P.F."/>
        </authorList>
    </citation>
    <scope>NUCLEOTIDE SEQUENCE [LARGE SCALE GENOMIC DNA]</scope>
    <source>
        <strain evidence="2">ATCC 11635 / DSM 40517 / JCM 4748 / NBRC 13426 / NCIMB 8594 / NRRL 2338</strain>
    </source>
</reference>
<gene>
    <name evidence="1" type="ordered locus">SACE_6922</name>
</gene>
<name>A4FPW0_SACEN</name>
<dbReference type="STRING" id="405948.SACE_6922"/>
<keyword evidence="2" id="KW-1185">Reference proteome</keyword>